<proteinExistence type="inferred from homology"/>
<keyword evidence="5" id="KW-1185">Reference proteome</keyword>
<evidence type="ECO:0000259" key="3">
    <source>
        <dbReference type="Pfam" id="PF17482"/>
    </source>
</evidence>
<dbReference type="Pfam" id="PF17482">
    <property type="entry name" value="Phage_sheath_1C"/>
    <property type="match status" value="1"/>
</dbReference>
<dbReference type="InterPro" id="IPR052042">
    <property type="entry name" value="Tail_sheath_structural"/>
</dbReference>
<comment type="similarity">
    <text evidence="1">Belongs to the myoviridae tail sheath protein family.</text>
</comment>
<name>A0A418VPL2_9PROT</name>
<sequence length="542" mass="58123">MAAYLHPGVYVEELPGPQLISPVSTSNTAFVGLAEKAPAYNKAFQITSWNQYVDTFGSFMWGCQMPFAAYNFFLQGGSICYIVAAEPGGAAASIAAGALTVTAASLGAWGNKLSVEIANYPSMPDDPPTQVNPVFALNVYYTMPTVGEALTLCDQLVEHYAAANKLTKIQISGATAYLVEAFPGFSANDLRKTGAAPCNMELRVNSASLFVRVAVATAPDPKRPDNMAPTSLSRGAGDADSTPIDLAKALQALDTVAEISLLVAPETVSTSDLGAQRQKVLEVVGYCERRPHRDLFYIADSPFTATIDEIVAFKTGRASSSGKVPEGNALNSSYGALYYPWISFLNPSNSRNVPIPLSGSMAGTYAATDQAVGPWQVAAGINYGALRNATGVTRILTDTDQDVLNPNGIDAIRQFPTYGIVAYGGRTLTSDPSLIYISVRRLMIQIEMSLYRSLQWVVFEPNTQRLWGTVTRDITEFLTQMWQAGALFGAAAKEAFQVQCDAANNPPALQMQGQLVVDIKIRPVFPAEFVIIRIQQATLGSS</sequence>
<dbReference type="Proteomes" id="UP000283458">
    <property type="component" value="Unassembled WGS sequence"/>
</dbReference>
<organism evidence="4 5">
    <name type="scientific">Azospirillum cavernae</name>
    <dbReference type="NCBI Taxonomy" id="2320860"/>
    <lineage>
        <taxon>Bacteria</taxon>
        <taxon>Pseudomonadati</taxon>
        <taxon>Pseudomonadota</taxon>
        <taxon>Alphaproteobacteria</taxon>
        <taxon>Rhodospirillales</taxon>
        <taxon>Azospirillaceae</taxon>
        <taxon>Azospirillum</taxon>
    </lineage>
</organism>
<accession>A0A418VPL2</accession>
<dbReference type="Gene3D" id="3.40.50.11780">
    <property type="match status" value="2"/>
</dbReference>
<dbReference type="PANTHER" id="PTHR35861">
    <property type="match status" value="1"/>
</dbReference>
<dbReference type="AlphaFoldDB" id="A0A418VPL2"/>
<comment type="caution">
    <text evidence="4">The sequence shown here is derived from an EMBL/GenBank/DDBJ whole genome shotgun (WGS) entry which is preliminary data.</text>
</comment>
<dbReference type="InterPro" id="IPR020287">
    <property type="entry name" value="Tail_sheath_C"/>
</dbReference>
<evidence type="ECO:0000256" key="2">
    <source>
        <dbReference type="SAM" id="MobiDB-lite"/>
    </source>
</evidence>
<evidence type="ECO:0000256" key="1">
    <source>
        <dbReference type="ARBA" id="ARBA00008005"/>
    </source>
</evidence>
<reference evidence="4 5" key="1">
    <citation type="submission" date="2018-09" db="EMBL/GenBank/DDBJ databases">
        <authorList>
            <person name="Zhu H."/>
        </authorList>
    </citation>
    <scope>NUCLEOTIDE SEQUENCE [LARGE SCALE GENOMIC DNA]</scope>
    <source>
        <strain evidence="4 5">K2W22B-5</strain>
    </source>
</reference>
<evidence type="ECO:0000313" key="4">
    <source>
        <dbReference type="EMBL" id="RJF78196.1"/>
    </source>
</evidence>
<feature type="domain" description="Tail sheath protein C-terminal" evidence="3">
    <location>
        <begin position="429"/>
        <end position="536"/>
    </location>
</feature>
<evidence type="ECO:0000313" key="5">
    <source>
        <dbReference type="Proteomes" id="UP000283458"/>
    </source>
</evidence>
<protein>
    <submittedName>
        <fullName evidence="4">Phage tail sheath family protein</fullName>
    </submittedName>
</protein>
<dbReference type="EMBL" id="QYUL01000004">
    <property type="protein sequence ID" value="RJF78196.1"/>
    <property type="molecule type" value="Genomic_DNA"/>
</dbReference>
<dbReference type="PANTHER" id="PTHR35861:SF1">
    <property type="entry name" value="PHAGE TAIL SHEATH PROTEIN"/>
    <property type="match status" value="1"/>
</dbReference>
<feature type="region of interest" description="Disordered" evidence="2">
    <location>
        <begin position="220"/>
        <end position="239"/>
    </location>
</feature>
<gene>
    <name evidence="4" type="ORF">D3877_24065</name>
</gene>